<protein>
    <submittedName>
        <fullName evidence="2">Uncharacterized protein</fullName>
    </submittedName>
</protein>
<dbReference type="InterPro" id="IPR036397">
    <property type="entry name" value="RNaseH_sf"/>
</dbReference>
<dbReference type="AlphaFoldDB" id="A0A816D9R7"/>
<evidence type="ECO:0000313" key="3">
    <source>
        <dbReference type="EMBL" id="CAF4538072.1"/>
    </source>
</evidence>
<keyword evidence="4" id="KW-1185">Reference proteome</keyword>
<dbReference type="EMBL" id="CAJOBC010113012">
    <property type="protein sequence ID" value="CAF4538072.1"/>
    <property type="molecule type" value="Genomic_DNA"/>
</dbReference>
<evidence type="ECO:0000313" key="2">
    <source>
        <dbReference type="EMBL" id="CAF1634506.1"/>
    </source>
</evidence>
<dbReference type="Proteomes" id="UP000681722">
    <property type="component" value="Unassembled WGS sequence"/>
</dbReference>
<evidence type="ECO:0000313" key="4">
    <source>
        <dbReference type="Proteomes" id="UP000663829"/>
    </source>
</evidence>
<accession>A0A816D9R7</accession>
<comment type="caution">
    <text evidence="2">The sequence shown here is derived from an EMBL/GenBank/DDBJ whole genome shotgun (WGS) entry which is preliminary data.</text>
</comment>
<sequence>DRAPAHKDGLSQQWRADNLSPSIPTDRWAPNSPDLNPLDYSIWNELVQAMNYEHVTTKATLIEELKRAVKK</sequence>
<gene>
    <name evidence="2" type="ORF">GPM918_LOCUS44566</name>
    <name evidence="3" type="ORF">SRO942_LOCUS46471</name>
</gene>
<evidence type="ECO:0000256" key="1">
    <source>
        <dbReference type="SAM" id="MobiDB-lite"/>
    </source>
</evidence>
<reference evidence="2" key="1">
    <citation type="submission" date="2021-02" db="EMBL/GenBank/DDBJ databases">
        <authorList>
            <person name="Nowell W R."/>
        </authorList>
    </citation>
    <scope>NUCLEOTIDE SEQUENCE</scope>
</reference>
<dbReference type="OrthoDB" id="5874562at2759"/>
<name>A0A816D9R7_9BILA</name>
<feature type="region of interest" description="Disordered" evidence="1">
    <location>
        <begin position="1"/>
        <end position="31"/>
    </location>
</feature>
<dbReference type="Gene3D" id="3.30.420.10">
    <property type="entry name" value="Ribonuclease H-like superfamily/Ribonuclease H"/>
    <property type="match status" value="1"/>
</dbReference>
<proteinExistence type="predicted"/>
<dbReference type="Proteomes" id="UP000663829">
    <property type="component" value="Unassembled WGS sequence"/>
</dbReference>
<feature type="non-terminal residue" evidence="2">
    <location>
        <position position="1"/>
    </location>
</feature>
<feature type="compositionally biased region" description="Polar residues" evidence="1">
    <location>
        <begin position="10"/>
        <end position="23"/>
    </location>
</feature>
<dbReference type="EMBL" id="CAJNOQ010044852">
    <property type="protein sequence ID" value="CAF1634506.1"/>
    <property type="molecule type" value="Genomic_DNA"/>
</dbReference>
<feature type="non-terminal residue" evidence="2">
    <location>
        <position position="71"/>
    </location>
</feature>
<organism evidence="2 4">
    <name type="scientific">Didymodactylos carnosus</name>
    <dbReference type="NCBI Taxonomy" id="1234261"/>
    <lineage>
        <taxon>Eukaryota</taxon>
        <taxon>Metazoa</taxon>
        <taxon>Spiralia</taxon>
        <taxon>Gnathifera</taxon>
        <taxon>Rotifera</taxon>
        <taxon>Eurotatoria</taxon>
        <taxon>Bdelloidea</taxon>
        <taxon>Philodinida</taxon>
        <taxon>Philodinidae</taxon>
        <taxon>Didymodactylos</taxon>
    </lineage>
</organism>
<dbReference type="GO" id="GO:0003676">
    <property type="term" value="F:nucleic acid binding"/>
    <property type="evidence" value="ECO:0007669"/>
    <property type="project" value="InterPro"/>
</dbReference>